<keyword evidence="4 7" id="KW-0133">Cell shape</keyword>
<evidence type="ECO:0000256" key="4">
    <source>
        <dbReference type="ARBA" id="ARBA00022960"/>
    </source>
</evidence>
<comment type="pathway">
    <text evidence="1 7">Cell wall biogenesis; peptidoglycan biosynthesis.</text>
</comment>
<sequence>MKTYFFILTAVAALVVVAGCGKGKDAHGNNDAAQPVELTAQGELAQSGQAGTIAALPFSGSDVKEHVVLDYGNRTVRAVPDVSFSHPELMKEKKNCFVVISKKDFYLYVYEPQGTDTVMLARYDCALSLKKGQKTAEGDMCTPHCSMQQPFSVSQIAPASSWTHDFGDGRGAIKSYGDYFLRLVTPGHSGIGIHGSTGNRESVPGRASEGCIRLKDEDIKDLVQHYATVGMRVVIKGETVDDYPFEIHAMTRQKIARKRHFDPRTTLTNAQIEQARPEPGRR</sequence>
<dbReference type="InterPro" id="IPR050979">
    <property type="entry name" value="LD-transpeptidase"/>
</dbReference>
<dbReference type="EMBL" id="VULT01000004">
    <property type="protein sequence ID" value="MSS16886.1"/>
    <property type="molecule type" value="Genomic_DNA"/>
</dbReference>
<dbReference type="GO" id="GO:0071972">
    <property type="term" value="F:peptidoglycan L,D-transpeptidase activity"/>
    <property type="evidence" value="ECO:0007669"/>
    <property type="project" value="TreeGrafter"/>
</dbReference>
<dbReference type="Gene3D" id="2.40.440.10">
    <property type="entry name" value="L,D-transpeptidase catalytic domain-like"/>
    <property type="match status" value="1"/>
</dbReference>
<dbReference type="InterPro" id="IPR038063">
    <property type="entry name" value="Transpep_catalytic_dom"/>
</dbReference>
<keyword evidence="12" id="KW-1185">Reference proteome</keyword>
<name>A0A6L5XCU0_9BACT</name>
<evidence type="ECO:0000256" key="9">
    <source>
        <dbReference type="SAM" id="SignalP"/>
    </source>
</evidence>
<keyword evidence="5 7" id="KW-0573">Peptidoglycan synthesis</keyword>
<dbReference type="PROSITE" id="PS51257">
    <property type="entry name" value="PROKAR_LIPOPROTEIN"/>
    <property type="match status" value="1"/>
</dbReference>
<protein>
    <submittedName>
        <fullName evidence="11">L,D-transpeptidase</fullName>
    </submittedName>
</protein>
<feature type="active site" description="Proton donor/acceptor" evidence="7">
    <location>
        <position position="194"/>
    </location>
</feature>
<evidence type="ECO:0000313" key="12">
    <source>
        <dbReference type="Proteomes" id="UP000483362"/>
    </source>
</evidence>
<evidence type="ECO:0000256" key="5">
    <source>
        <dbReference type="ARBA" id="ARBA00022984"/>
    </source>
</evidence>
<keyword evidence="6 7" id="KW-0961">Cell wall biogenesis/degradation</keyword>
<dbReference type="GO" id="GO:0016740">
    <property type="term" value="F:transferase activity"/>
    <property type="evidence" value="ECO:0007669"/>
    <property type="project" value="UniProtKB-KW"/>
</dbReference>
<dbReference type="GO" id="GO:0008360">
    <property type="term" value="P:regulation of cell shape"/>
    <property type="evidence" value="ECO:0007669"/>
    <property type="project" value="UniProtKB-UniRule"/>
</dbReference>
<dbReference type="Pfam" id="PF03734">
    <property type="entry name" value="YkuD"/>
    <property type="match status" value="1"/>
</dbReference>
<feature type="signal peptide" evidence="9">
    <location>
        <begin position="1"/>
        <end position="18"/>
    </location>
</feature>
<evidence type="ECO:0000259" key="10">
    <source>
        <dbReference type="PROSITE" id="PS52029"/>
    </source>
</evidence>
<evidence type="ECO:0000256" key="6">
    <source>
        <dbReference type="ARBA" id="ARBA00023316"/>
    </source>
</evidence>
<keyword evidence="9" id="KW-0732">Signal</keyword>
<feature type="chain" id="PRO_5026656317" evidence="9">
    <location>
        <begin position="19"/>
        <end position="282"/>
    </location>
</feature>
<dbReference type="CDD" id="cd16913">
    <property type="entry name" value="YkuD_like"/>
    <property type="match status" value="1"/>
</dbReference>
<dbReference type="Proteomes" id="UP000483362">
    <property type="component" value="Unassembled WGS sequence"/>
</dbReference>
<accession>A0A6L5XCU0</accession>
<dbReference type="GO" id="GO:0018104">
    <property type="term" value="P:peptidoglycan-protein cross-linking"/>
    <property type="evidence" value="ECO:0007669"/>
    <property type="project" value="TreeGrafter"/>
</dbReference>
<evidence type="ECO:0000256" key="1">
    <source>
        <dbReference type="ARBA" id="ARBA00004752"/>
    </source>
</evidence>
<dbReference type="GO" id="GO:0005576">
    <property type="term" value="C:extracellular region"/>
    <property type="evidence" value="ECO:0007669"/>
    <property type="project" value="TreeGrafter"/>
</dbReference>
<dbReference type="PANTHER" id="PTHR30582">
    <property type="entry name" value="L,D-TRANSPEPTIDASE"/>
    <property type="match status" value="1"/>
</dbReference>
<evidence type="ECO:0000256" key="3">
    <source>
        <dbReference type="ARBA" id="ARBA00022679"/>
    </source>
</evidence>
<feature type="domain" description="L,D-TPase catalytic" evidence="10">
    <location>
        <begin position="96"/>
        <end position="236"/>
    </location>
</feature>
<comment type="caution">
    <text evidence="11">The sequence shown here is derived from an EMBL/GenBank/DDBJ whole genome shotgun (WGS) entry which is preliminary data.</text>
</comment>
<dbReference type="AlphaFoldDB" id="A0A6L5XCU0"/>
<dbReference type="UniPathway" id="UPA00219"/>
<evidence type="ECO:0000256" key="7">
    <source>
        <dbReference type="PROSITE-ProRule" id="PRU01373"/>
    </source>
</evidence>
<dbReference type="InterPro" id="IPR005490">
    <property type="entry name" value="LD_TPept_cat_dom"/>
</dbReference>
<comment type="similarity">
    <text evidence="2">Belongs to the YkuD family.</text>
</comment>
<dbReference type="RefSeq" id="WP_154328347.1">
    <property type="nucleotide sequence ID" value="NZ_CP045696.1"/>
</dbReference>
<gene>
    <name evidence="11" type="ORF">FYJ29_03770</name>
</gene>
<dbReference type="GO" id="GO:0071555">
    <property type="term" value="P:cell wall organization"/>
    <property type="evidence" value="ECO:0007669"/>
    <property type="project" value="UniProtKB-UniRule"/>
</dbReference>
<proteinExistence type="inferred from homology"/>
<reference evidence="11 12" key="1">
    <citation type="submission" date="2019-08" db="EMBL/GenBank/DDBJ databases">
        <title>In-depth cultivation of the pig gut microbiome towards novel bacterial diversity and tailored functional studies.</title>
        <authorList>
            <person name="Wylensek D."/>
            <person name="Hitch T.C.A."/>
            <person name="Clavel T."/>
        </authorList>
    </citation>
    <scope>NUCLEOTIDE SEQUENCE [LARGE SCALE GENOMIC DNA]</scope>
    <source>
        <strain evidence="11 12">Oil-RF-744-WCA-WT-10</strain>
    </source>
</reference>
<evidence type="ECO:0000256" key="8">
    <source>
        <dbReference type="SAM" id="MobiDB-lite"/>
    </source>
</evidence>
<evidence type="ECO:0000313" key="11">
    <source>
        <dbReference type="EMBL" id="MSS16886.1"/>
    </source>
</evidence>
<organism evidence="11 12">
    <name type="scientific">Sodaliphilus pleomorphus</name>
    <dbReference type="NCBI Taxonomy" id="2606626"/>
    <lineage>
        <taxon>Bacteria</taxon>
        <taxon>Pseudomonadati</taxon>
        <taxon>Bacteroidota</taxon>
        <taxon>Bacteroidia</taxon>
        <taxon>Bacteroidales</taxon>
        <taxon>Muribaculaceae</taxon>
        <taxon>Sodaliphilus</taxon>
    </lineage>
</organism>
<keyword evidence="3" id="KW-0808">Transferase</keyword>
<evidence type="ECO:0000256" key="2">
    <source>
        <dbReference type="ARBA" id="ARBA00005992"/>
    </source>
</evidence>
<feature type="region of interest" description="Disordered" evidence="8">
    <location>
        <begin position="258"/>
        <end position="282"/>
    </location>
</feature>
<dbReference type="PROSITE" id="PS52029">
    <property type="entry name" value="LD_TPASE"/>
    <property type="match status" value="1"/>
</dbReference>
<feature type="active site" description="Nucleophile" evidence="7">
    <location>
        <position position="211"/>
    </location>
</feature>
<dbReference type="SUPFAM" id="SSF141523">
    <property type="entry name" value="L,D-transpeptidase catalytic domain-like"/>
    <property type="match status" value="1"/>
</dbReference>